<evidence type="ECO:0000313" key="4">
    <source>
        <dbReference type="Proteomes" id="UP000006718"/>
    </source>
</evidence>
<evidence type="ECO:0000256" key="2">
    <source>
        <dbReference type="SAM" id="SignalP"/>
    </source>
</evidence>
<dbReference type="Ensembl" id="ENSMMUT00000093836.1">
    <property type="protein sequence ID" value="ENSMMUP00000076071.1"/>
    <property type="gene ID" value="ENSMMUG00000063765.1"/>
</dbReference>
<accession>A0A5F8AGK1</accession>
<protein>
    <submittedName>
        <fullName evidence="3">Uncharacterized protein</fullName>
    </submittedName>
</protein>
<dbReference type="PANTHER" id="PTHR46254:SF6">
    <property type="entry name" value="HIGH MOBILITY GROUP AT-HOOK 2"/>
    <property type="match status" value="1"/>
</dbReference>
<keyword evidence="4" id="KW-1185">Reference proteome</keyword>
<reference evidence="4" key="1">
    <citation type="journal article" date="2007" name="Science">
        <title>Evolutionary and biomedical insights from the rhesus macaque genome.</title>
        <authorList>
            <person name="Gibbs R.A."/>
            <person name="Rogers J."/>
            <person name="Katze M.G."/>
            <person name="Bumgarner R."/>
            <person name="Weinstock G.M."/>
            <person name="Mardis E.R."/>
            <person name="Remington K.A."/>
            <person name="Strausberg R.L."/>
            <person name="Venter J.C."/>
            <person name="Wilson R.K."/>
            <person name="Batzer M.A."/>
            <person name="Bustamante C.D."/>
            <person name="Eichler E.E."/>
            <person name="Hahn M.W."/>
            <person name="Hardison R.C."/>
            <person name="Makova K.D."/>
            <person name="Miller W."/>
            <person name="Milosavljevic A."/>
            <person name="Palermo R.E."/>
            <person name="Siepel A."/>
            <person name="Sikela J.M."/>
            <person name="Attaway T."/>
            <person name="Bell S."/>
            <person name="Bernard K.E."/>
            <person name="Buhay C.J."/>
            <person name="Chandrabose M.N."/>
            <person name="Dao M."/>
            <person name="Davis C."/>
            <person name="Delehaunty K.D."/>
            <person name="Ding Y."/>
            <person name="Dinh H.H."/>
            <person name="Dugan-Rocha S."/>
            <person name="Fulton L.A."/>
            <person name="Gabisi R.A."/>
            <person name="Garner T.T."/>
            <person name="Godfrey J."/>
            <person name="Hawes A.C."/>
            <person name="Hernandez J."/>
            <person name="Hines S."/>
            <person name="Holder M."/>
            <person name="Hume J."/>
            <person name="Jhangiani S.N."/>
            <person name="Joshi V."/>
            <person name="Khan Z.M."/>
            <person name="Kirkness E.F."/>
            <person name="Cree A."/>
            <person name="Fowler R.G."/>
            <person name="Lee S."/>
            <person name="Lewis L.R."/>
            <person name="Li Z."/>
            <person name="Liu Y.-S."/>
            <person name="Moore S.M."/>
            <person name="Muzny D."/>
            <person name="Nazareth L.V."/>
            <person name="Ngo D.N."/>
            <person name="Okwuonu G.O."/>
            <person name="Pai G."/>
            <person name="Parker D."/>
            <person name="Paul H.A."/>
            <person name="Pfannkoch C."/>
            <person name="Pohl C.S."/>
            <person name="Rogers Y.-H.C."/>
            <person name="Ruiz S.J."/>
            <person name="Sabo A."/>
            <person name="Santibanez J."/>
            <person name="Schneider B.W."/>
            <person name="Smith S.M."/>
            <person name="Sodergren E."/>
            <person name="Svatek A.F."/>
            <person name="Utterback T.R."/>
            <person name="Vattathil S."/>
            <person name="Warren W."/>
            <person name="White C.S."/>
            <person name="Chinwalla A.T."/>
            <person name="Feng Y."/>
            <person name="Halpern A.L."/>
            <person name="Hillier L.W."/>
            <person name="Huang X."/>
            <person name="Minx P."/>
            <person name="Nelson J.O."/>
            <person name="Pepin K.H."/>
            <person name="Qin X."/>
            <person name="Sutton G.G."/>
            <person name="Venter E."/>
            <person name="Walenz B.P."/>
            <person name="Wallis J.W."/>
            <person name="Worley K.C."/>
            <person name="Yang S.-P."/>
            <person name="Jones S.M."/>
            <person name="Marra M.A."/>
            <person name="Rocchi M."/>
            <person name="Schein J.E."/>
            <person name="Baertsch R."/>
            <person name="Clarke L."/>
            <person name="Csuros M."/>
            <person name="Glasscock J."/>
            <person name="Harris R.A."/>
            <person name="Havlak P."/>
            <person name="Jackson A.R."/>
            <person name="Jiang H."/>
            <person name="Liu Y."/>
            <person name="Messina D.N."/>
            <person name="Shen Y."/>
            <person name="Song H.X.-Z."/>
            <person name="Wylie T."/>
            <person name="Zhang L."/>
            <person name="Birney E."/>
            <person name="Han K."/>
            <person name="Konkel M.K."/>
            <person name="Lee J."/>
            <person name="Smit A.F.A."/>
            <person name="Ullmer B."/>
            <person name="Wang H."/>
            <person name="Xing J."/>
            <person name="Burhans R."/>
            <person name="Cheng Z."/>
            <person name="Karro J.E."/>
            <person name="Ma J."/>
            <person name="Raney B."/>
            <person name="She X."/>
            <person name="Cox M.J."/>
            <person name="Demuth J.P."/>
            <person name="Dumas L.J."/>
            <person name="Han S.-G."/>
            <person name="Hopkins J."/>
            <person name="Karimpour-Fard A."/>
            <person name="Kim Y.H."/>
            <person name="Pollack J.R."/>
            <person name="Vinar T."/>
            <person name="Addo-Quaye C."/>
            <person name="Degenhardt J."/>
            <person name="Denby A."/>
            <person name="Hubisz M.J."/>
            <person name="Indap A."/>
            <person name="Kosiol C."/>
            <person name="Lahn B.T."/>
            <person name="Lawson H.A."/>
            <person name="Marklein A."/>
            <person name="Nielsen R."/>
            <person name="Vallender E.J."/>
            <person name="Clark A.G."/>
            <person name="Ferguson B."/>
            <person name="Hernandez R.D."/>
            <person name="Hirani K."/>
            <person name="Kehrer-Sawatzki H."/>
            <person name="Kolb J."/>
            <person name="Patil S."/>
            <person name="Pu L.-L."/>
            <person name="Ren Y."/>
            <person name="Smith D.G."/>
            <person name="Wheeler D.A."/>
            <person name="Schenck I."/>
            <person name="Ball E.V."/>
            <person name="Chen R."/>
            <person name="Cooper D.N."/>
            <person name="Giardine B."/>
            <person name="Hsu F."/>
            <person name="Kent W.J."/>
            <person name="Lesk A."/>
            <person name="Nelson D.L."/>
            <person name="O'brien W.E."/>
            <person name="Pruefer K."/>
            <person name="Stenson P.D."/>
            <person name="Wallace J.C."/>
            <person name="Ke H."/>
            <person name="Liu X.-M."/>
            <person name="Wang P."/>
            <person name="Xiang A.P."/>
            <person name="Yang F."/>
            <person name="Barber G.P."/>
            <person name="Haussler D."/>
            <person name="Karolchik D."/>
            <person name="Kern A.D."/>
            <person name="Kuhn R.M."/>
            <person name="Smith K.E."/>
            <person name="Zwieg A.S."/>
        </authorList>
    </citation>
    <scope>NUCLEOTIDE SEQUENCE [LARGE SCALE GENOMIC DNA]</scope>
    <source>
        <strain evidence="4">17573</strain>
    </source>
</reference>
<dbReference type="Bgee" id="ENSMMUG00000063765">
    <property type="expression patterns" value="Expressed in ileum and 13 other cell types or tissues"/>
</dbReference>
<dbReference type="GeneTree" id="ENSGT00940000161627"/>
<evidence type="ECO:0000313" key="3">
    <source>
        <dbReference type="Ensembl" id="ENSMMUP00000076071.1"/>
    </source>
</evidence>
<dbReference type="PANTHER" id="PTHR46254">
    <property type="entry name" value="PROTEIN GVQW1-RELATED"/>
    <property type="match status" value="1"/>
</dbReference>
<proteinExistence type="predicted"/>
<feature type="transmembrane region" description="Helical" evidence="1">
    <location>
        <begin position="253"/>
        <end position="270"/>
    </location>
</feature>
<sequence length="335" mass="36697">MWLQLLAHMKLLLETTSEPSQCPQGVSIETASRGTPSSSPSALVGQVFATLLQVLGQGMTKQPTSQPPCHYLRQRIRLITQGSSAPGREAAKGSKVWKVTLLRVPSSSLPFDLWFLSQSRESKAAGAGRLALVLLAELRLQGHTENIKNASPQTLPSHSPKCCPELLPKMWREALVLVGAWEQLAQSCLNPVPSPLLLCLQASSLLSVALSVHFLLVLPKPPGRALSPLPLLPAVPAVQGCSLQLSRTSARKAAFFFFFFFFFFFLRGVSLCCQPGVQWRDLGSLQPPPPRFKQFPCFSLPSSWDYGFVPPRPANFCVEMGFHHVGQDGLDFLTL</sequence>
<keyword evidence="1" id="KW-1133">Transmembrane helix</keyword>
<organism evidence="3 4">
    <name type="scientific">Macaca mulatta</name>
    <name type="common">Rhesus macaque</name>
    <dbReference type="NCBI Taxonomy" id="9544"/>
    <lineage>
        <taxon>Eukaryota</taxon>
        <taxon>Metazoa</taxon>
        <taxon>Chordata</taxon>
        <taxon>Craniata</taxon>
        <taxon>Vertebrata</taxon>
        <taxon>Euteleostomi</taxon>
        <taxon>Mammalia</taxon>
        <taxon>Eutheria</taxon>
        <taxon>Euarchontoglires</taxon>
        <taxon>Primates</taxon>
        <taxon>Haplorrhini</taxon>
        <taxon>Catarrhini</taxon>
        <taxon>Cercopithecidae</taxon>
        <taxon>Cercopithecinae</taxon>
        <taxon>Macaca</taxon>
    </lineage>
</organism>
<keyword evidence="1" id="KW-0472">Membrane</keyword>
<evidence type="ECO:0000256" key="1">
    <source>
        <dbReference type="SAM" id="Phobius"/>
    </source>
</evidence>
<dbReference type="VEuPathDB" id="HostDB:ENSMMUG00000063765"/>
<name>A0A5F8AGK1_MACMU</name>
<dbReference type="Proteomes" id="UP000006718">
    <property type="component" value="Chromosome 10"/>
</dbReference>
<feature type="chain" id="PRO_5023916682" evidence="2">
    <location>
        <begin position="18"/>
        <end position="335"/>
    </location>
</feature>
<dbReference type="InParanoid" id="A0A5F8AGK1"/>
<reference evidence="3" key="4">
    <citation type="submission" date="2025-09" db="UniProtKB">
        <authorList>
            <consortium name="Ensembl"/>
        </authorList>
    </citation>
    <scope>IDENTIFICATION</scope>
    <source>
        <strain evidence="3">17573</strain>
    </source>
</reference>
<reference evidence="3" key="3">
    <citation type="submission" date="2025-08" db="UniProtKB">
        <authorList>
            <consortium name="Ensembl"/>
        </authorList>
    </citation>
    <scope>IDENTIFICATION</scope>
    <source>
        <strain evidence="3">17573</strain>
    </source>
</reference>
<reference evidence="3" key="2">
    <citation type="submission" date="2019-01" db="EMBL/GenBank/DDBJ databases">
        <authorList>
            <person name="Graves T."/>
            <person name="Eichler E.E."/>
            <person name="Wilson R.K."/>
        </authorList>
    </citation>
    <scope>NUCLEOTIDE SEQUENCE [LARGE SCALE GENOMIC DNA]</scope>
    <source>
        <strain evidence="3">17573</strain>
    </source>
</reference>
<keyword evidence="2" id="KW-0732">Signal</keyword>
<dbReference type="AlphaFoldDB" id="A0A5F8AGK1"/>
<feature type="signal peptide" evidence="2">
    <location>
        <begin position="1"/>
        <end position="17"/>
    </location>
</feature>
<keyword evidence="1" id="KW-0812">Transmembrane</keyword>